<feature type="domain" description="DUF2382" evidence="2">
    <location>
        <begin position="210"/>
        <end position="319"/>
    </location>
</feature>
<organism evidence="3 4">
    <name type="scientific">Teichococcus aestuarii</name>
    <dbReference type="NCBI Taxonomy" id="568898"/>
    <lineage>
        <taxon>Bacteria</taxon>
        <taxon>Pseudomonadati</taxon>
        <taxon>Pseudomonadota</taxon>
        <taxon>Alphaproteobacteria</taxon>
        <taxon>Acetobacterales</taxon>
        <taxon>Roseomonadaceae</taxon>
        <taxon>Roseomonas</taxon>
    </lineage>
</organism>
<reference evidence="4" key="1">
    <citation type="submission" date="2017-10" db="EMBL/GenBank/DDBJ databases">
        <authorList>
            <person name="Toshchakov S.V."/>
            <person name="Goeva M.A."/>
        </authorList>
    </citation>
    <scope>NUCLEOTIDE SEQUENCE [LARGE SCALE GENOMIC DNA]</scope>
    <source>
        <strain evidence="4">JR1/69-1-13</strain>
    </source>
</reference>
<accession>A0A2U1V9D9</accession>
<evidence type="ECO:0000259" key="2">
    <source>
        <dbReference type="Pfam" id="PF09557"/>
    </source>
</evidence>
<dbReference type="InterPro" id="IPR052967">
    <property type="entry name" value="Stress_Response_Assoc"/>
</dbReference>
<dbReference type="RefSeq" id="WP_109515017.1">
    <property type="nucleotide sequence ID" value="NZ_PDOA01000001.1"/>
</dbReference>
<dbReference type="PANTHER" id="PTHR38463">
    <property type="entry name" value="STRESS RESPONSE PROTEIN YSNF"/>
    <property type="match status" value="1"/>
</dbReference>
<dbReference type="OrthoDB" id="7204249at2"/>
<feature type="compositionally biased region" description="Polar residues" evidence="1">
    <location>
        <begin position="325"/>
        <end position="335"/>
    </location>
</feature>
<dbReference type="PANTHER" id="PTHR38463:SF1">
    <property type="entry name" value="STRESS RESPONSE PROTEIN YSNF"/>
    <property type="match status" value="1"/>
</dbReference>
<dbReference type="Proteomes" id="UP000245048">
    <property type="component" value="Unassembled WGS sequence"/>
</dbReference>
<sequence length="335" mass="35762">MTCTITGLFDTREAAQHVVDHLTSHDGVDRNLVRIHGREEQAATGTMQGEEDQGVWASLKNLFMPDEDRYAYSEGIRRGGIVVSVEVADEQVDHAMDVFESNGAVDLDSREVEWRGSGWSGYNAGTSASTPSMTSVPGGVGIASGAGMGGGAVAAGGDAVAAGGIAGLTGSDQAGSDRAGSDRIGSGGTGSDLPQTRRDAAVLGGERDVIPVVEEQLRVGKRETERGRVRVRSYVVETQATEQVSLRDEHVNVERHAVDRPLTDADDAFRERTIEAVEHGEEAVVSKEARVVEEISLSKDASQRQETVHENLRRQEVEVEDDRSGTTSPMPRNPA</sequence>
<evidence type="ECO:0000256" key="1">
    <source>
        <dbReference type="SAM" id="MobiDB-lite"/>
    </source>
</evidence>
<feature type="compositionally biased region" description="Basic and acidic residues" evidence="1">
    <location>
        <begin position="297"/>
        <end position="317"/>
    </location>
</feature>
<name>A0A2U1V9D9_9PROT</name>
<dbReference type="EMBL" id="PDOA01000001">
    <property type="protein sequence ID" value="PWC30445.1"/>
    <property type="molecule type" value="Genomic_DNA"/>
</dbReference>
<evidence type="ECO:0000313" key="4">
    <source>
        <dbReference type="Proteomes" id="UP000245048"/>
    </source>
</evidence>
<gene>
    <name evidence="3" type="ORF">CR165_00570</name>
</gene>
<evidence type="ECO:0000313" key="3">
    <source>
        <dbReference type="EMBL" id="PWC30445.1"/>
    </source>
</evidence>
<comment type="caution">
    <text evidence="3">The sequence shown here is derived from an EMBL/GenBank/DDBJ whole genome shotgun (WGS) entry which is preliminary data.</text>
</comment>
<dbReference type="InterPro" id="IPR019060">
    <property type="entry name" value="DUF2382"/>
</dbReference>
<proteinExistence type="predicted"/>
<dbReference type="AlphaFoldDB" id="A0A2U1V9D9"/>
<feature type="region of interest" description="Disordered" evidence="1">
    <location>
        <begin position="169"/>
        <end position="196"/>
    </location>
</feature>
<protein>
    <recommendedName>
        <fullName evidence="2">DUF2382 domain-containing protein</fullName>
    </recommendedName>
</protein>
<dbReference type="Pfam" id="PF09557">
    <property type="entry name" value="DUF2382"/>
    <property type="match status" value="1"/>
</dbReference>
<keyword evidence="4" id="KW-1185">Reference proteome</keyword>
<feature type="region of interest" description="Disordered" evidence="1">
    <location>
        <begin position="297"/>
        <end position="335"/>
    </location>
</feature>